<comment type="caution">
    <text evidence="2">The sequence shown here is derived from an EMBL/GenBank/DDBJ whole genome shotgun (WGS) entry which is preliminary data.</text>
</comment>
<accession>A0ABN1EHE7</accession>
<dbReference type="RefSeq" id="WP_166933142.1">
    <property type="nucleotide sequence ID" value="NZ_BAAADD010000003.1"/>
</dbReference>
<dbReference type="EMBL" id="BAAADD010000003">
    <property type="protein sequence ID" value="GAA0566688.1"/>
    <property type="molecule type" value="Genomic_DNA"/>
</dbReference>
<proteinExistence type="predicted"/>
<name>A0ABN1EHE7_9PROT</name>
<dbReference type="InterPro" id="IPR053745">
    <property type="entry name" value="Viral_Tail_Comp_sf"/>
</dbReference>
<evidence type="ECO:0000313" key="3">
    <source>
        <dbReference type="Proteomes" id="UP001499951"/>
    </source>
</evidence>
<reference evidence="2 3" key="1">
    <citation type="journal article" date="2019" name="Int. J. Syst. Evol. Microbiol.">
        <title>The Global Catalogue of Microorganisms (GCM) 10K type strain sequencing project: providing services to taxonomists for standard genome sequencing and annotation.</title>
        <authorList>
            <consortium name="The Broad Institute Genomics Platform"/>
            <consortium name="The Broad Institute Genome Sequencing Center for Infectious Disease"/>
            <person name="Wu L."/>
            <person name="Ma J."/>
        </authorList>
    </citation>
    <scope>NUCLEOTIDE SEQUENCE [LARGE SCALE GENOMIC DNA]</scope>
    <source>
        <strain evidence="2 3">JCM 15089</strain>
    </source>
</reference>
<keyword evidence="3" id="KW-1185">Reference proteome</keyword>
<dbReference type="Gene3D" id="3.30.2000.30">
    <property type="match status" value="1"/>
</dbReference>
<gene>
    <name evidence="2" type="ORF">GCM10008942_13950</name>
</gene>
<sequence>MTAAWALQKAVYAALTADAALAALCGGRVFDAVPKNAVFPYVVIGEAEERDGGSIVTHALTLHLWSRSHGAREIKLIADAVRACLDGAPLALDGHVLIALAFVSADYVRQSDGETWRGSLRFRATTEPN</sequence>
<feature type="chain" id="PRO_5047514424" evidence="1">
    <location>
        <begin position="23"/>
        <end position="129"/>
    </location>
</feature>
<dbReference type="Proteomes" id="UP001499951">
    <property type="component" value="Unassembled WGS sequence"/>
</dbReference>
<dbReference type="InterPro" id="IPR021508">
    <property type="entry name" value="Gp17-like"/>
</dbReference>
<evidence type="ECO:0000313" key="2">
    <source>
        <dbReference type="EMBL" id="GAA0566688.1"/>
    </source>
</evidence>
<feature type="signal peptide" evidence="1">
    <location>
        <begin position="1"/>
        <end position="22"/>
    </location>
</feature>
<keyword evidence="1" id="KW-0732">Signal</keyword>
<protein>
    <submittedName>
        <fullName evidence="2">DUF3168 domain-containing protein</fullName>
    </submittedName>
</protein>
<evidence type="ECO:0000256" key="1">
    <source>
        <dbReference type="SAM" id="SignalP"/>
    </source>
</evidence>
<dbReference type="Pfam" id="PF11367">
    <property type="entry name" value="Tail_completion_gp17"/>
    <property type="match status" value="1"/>
</dbReference>
<organism evidence="2 3">
    <name type="scientific">Rhizomicrobium electricum</name>
    <dbReference type="NCBI Taxonomy" id="480070"/>
    <lineage>
        <taxon>Bacteria</taxon>
        <taxon>Pseudomonadati</taxon>
        <taxon>Pseudomonadota</taxon>
        <taxon>Alphaproteobacteria</taxon>
        <taxon>Micropepsales</taxon>
        <taxon>Micropepsaceae</taxon>
        <taxon>Rhizomicrobium</taxon>
    </lineage>
</organism>